<evidence type="ECO:0000313" key="3">
    <source>
        <dbReference type="Proteomes" id="UP001221757"/>
    </source>
</evidence>
<reference evidence="2" key="1">
    <citation type="submission" date="2023-03" db="EMBL/GenBank/DDBJ databases">
        <title>Massive genome expansion in bonnet fungi (Mycena s.s.) driven by repeated elements and novel gene families across ecological guilds.</title>
        <authorList>
            <consortium name="Lawrence Berkeley National Laboratory"/>
            <person name="Harder C.B."/>
            <person name="Miyauchi S."/>
            <person name="Viragh M."/>
            <person name="Kuo A."/>
            <person name="Thoen E."/>
            <person name="Andreopoulos B."/>
            <person name="Lu D."/>
            <person name="Skrede I."/>
            <person name="Drula E."/>
            <person name="Henrissat B."/>
            <person name="Morin E."/>
            <person name="Kohler A."/>
            <person name="Barry K."/>
            <person name="LaButti K."/>
            <person name="Morin E."/>
            <person name="Salamov A."/>
            <person name="Lipzen A."/>
            <person name="Mereny Z."/>
            <person name="Hegedus B."/>
            <person name="Baldrian P."/>
            <person name="Stursova M."/>
            <person name="Weitz H."/>
            <person name="Taylor A."/>
            <person name="Grigoriev I.V."/>
            <person name="Nagy L.G."/>
            <person name="Martin F."/>
            <person name="Kauserud H."/>
        </authorList>
    </citation>
    <scope>NUCLEOTIDE SEQUENCE</scope>
    <source>
        <strain evidence="2">CBHHK067</strain>
    </source>
</reference>
<dbReference type="Proteomes" id="UP001221757">
    <property type="component" value="Unassembled WGS sequence"/>
</dbReference>
<protein>
    <submittedName>
        <fullName evidence="2">Uncharacterized protein</fullName>
    </submittedName>
</protein>
<sequence length="122" mass="13794">MSSAASWRPPLLPPATRTNDGSKRCSWRDADDPAMIEALRKGKDDGFQSDSGWKPQVWAMYVRREDSGRQPRCPEDGDQMPGPLRKDTQKCAKFRTQNSRSVGVWLGRRCRPLMKCGTPTLL</sequence>
<proteinExistence type="predicted"/>
<dbReference type="AlphaFoldDB" id="A0AAD7GT69"/>
<evidence type="ECO:0000256" key="1">
    <source>
        <dbReference type="SAM" id="MobiDB-lite"/>
    </source>
</evidence>
<feature type="compositionally biased region" description="Basic and acidic residues" evidence="1">
    <location>
        <begin position="65"/>
        <end position="75"/>
    </location>
</feature>
<gene>
    <name evidence="2" type="ORF">B0H17DRAFT_1038528</name>
</gene>
<accession>A0AAD7GT69</accession>
<dbReference type="EMBL" id="JARKIE010000009">
    <property type="protein sequence ID" value="KAJ7704767.1"/>
    <property type="molecule type" value="Genomic_DNA"/>
</dbReference>
<organism evidence="2 3">
    <name type="scientific">Mycena rosella</name>
    <name type="common">Pink bonnet</name>
    <name type="synonym">Agaricus rosellus</name>
    <dbReference type="NCBI Taxonomy" id="1033263"/>
    <lineage>
        <taxon>Eukaryota</taxon>
        <taxon>Fungi</taxon>
        <taxon>Dikarya</taxon>
        <taxon>Basidiomycota</taxon>
        <taxon>Agaricomycotina</taxon>
        <taxon>Agaricomycetes</taxon>
        <taxon>Agaricomycetidae</taxon>
        <taxon>Agaricales</taxon>
        <taxon>Marasmiineae</taxon>
        <taxon>Mycenaceae</taxon>
        <taxon>Mycena</taxon>
    </lineage>
</organism>
<keyword evidence="3" id="KW-1185">Reference proteome</keyword>
<feature type="region of interest" description="Disordered" evidence="1">
    <location>
        <begin position="1"/>
        <end position="29"/>
    </location>
</feature>
<evidence type="ECO:0000313" key="2">
    <source>
        <dbReference type="EMBL" id="KAJ7704767.1"/>
    </source>
</evidence>
<feature type="compositionally biased region" description="Basic and acidic residues" evidence="1">
    <location>
        <begin position="20"/>
        <end position="29"/>
    </location>
</feature>
<feature type="region of interest" description="Disordered" evidence="1">
    <location>
        <begin position="65"/>
        <end position="87"/>
    </location>
</feature>
<name>A0AAD7GT69_MYCRO</name>
<comment type="caution">
    <text evidence="2">The sequence shown here is derived from an EMBL/GenBank/DDBJ whole genome shotgun (WGS) entry which is preliminary data.</text>
</comment>